<proteinExistence type="predicted"/>
<protein>
    <recommendedName>
        <fullName evidence="5">Heterokaryon incompatibility domain-containing protein</fullName>
    </recommendedName>
</protein>
<comment type="caution">
    <text evidence="3">The sequence shown here is derived from an EMBL/GenBank/DDBJ whole genome shotgun (WGS) entry which is preliminary data.</text>
</comment>
<dbReference type="EMBL" id="JAVRRJ010000001">
    <property type="protein sequence ID" value="KAK5090810.1"/>
    <property type="molecule type" value="Genomic_DNA"/>
</dbReference>
<dbReference type="PANTHER" id="PTHR10622:SF12">
    <property type="entry name" value="HET DOMAIN-CONTAINING PROTEIN"/>
    <property type="match status" value="1"/>
</dbReference>
<feature type="domain" description="DUF8212" evidence="2">
    <location>
        <begin position="235"/>
        <end position="322"/>
    </location>
</feature>
<dbReference type="AlphaFoldDB" id="A0AAN7YA37"/>
<gene>
    <name evidence="3" type="ORF">LTR05_000987</name>
</gene>
<feature type="domain" description="Heterokaryon incompatibility" evidence="1">
    <location>
        <begin position="26"/>
        <end position="120"/>
    </location>
</feature>
<evidence type="ECO:0000259" key="1">
    <source>
        <dbReference type="Pfam" id="PF06985"/>
    </source>
</evidence>
<accession>A0AAN7YA37</accession>
<dbReference type="PANTHER" id="PTHR10622">
    <property type="entry name" value="HET DOMAIN-CONTAINING PROTEIN"/>
    <property type="match status" value="1"/>
</dbReference>
<evidence type="ECO:0000313" key="4">
    <source>
        <dbReference type="Proteomes" id="UP001309876"/>
    </source>
</evidence>
<organism evidence="3 4">
    <name type="scientific">Lithohypha guttulata</name>
    <dbReference type="NCBI Taxonomy" id="1690604"/>
    <lineage>
        <taxon>Eukaryota</taxon>
        <taxon>Fungi</taxon>
        <taxon>Dikarya</taxon>
        <taxon>Ascomycota</taxon>
        <taxon>Pezizomycotina</taxon>
        <taxon>Eurotiomycetes</taxon>
        <taxon>Chaetothyriomycetidae</taxon>
        <taxon>Chaetothyriales</taxon>
        <taxon>Trichomeriaceae</taxon>
        <taxon>Lithohypha</taxon>
    </lineage>
</organism>
<reference evidence="3 4" key="1">
    <citation type="submission" date="2023-08" db="EMBL/GenBank/DDBJ databases">
        <title>Black Yeasts Isolated from many extreme environments.</title>
        <authorList>
            <person name="Coleine C."/>
            <person name="Stajich J.E."/>
            <person name="Selbmann L."/>
        </authorList>
    </citation>
    <scope>NUCLEOTIDE SEQUENCE [LARGE SCALE GENOMIC DNA]</scope>
    <source>
        <strain evidence="3 4">CCFEE 5910</strain>
    </source>
</reference>
<dbReference type="InterPro" id="IPR058525">
    <property type="entry name" value="DUF8212"/>
</dbReference>
<dbReference type="Pfam" id="PF06985">
    <property type="entry name" value="HET"/>
    <property type="match status" value="1"/>
</dbReference>
<sequence>MRLLRIEDEDTFVFEEFYDIKKTPAYAILSHTWGDGEVTYQDMRDGSDARSKDGFAKIVGFCKQVLKEDMKYGWVDTCCIDKTSSAELSEAINSMYRWYELAKVCLVYIADYSVVETETNEMSAAAQAHAGGWQSSRWFTRGWTLQELIAPKSVQFFDNDWVYVFDKTKRAPELSEVTGIDQMVLKGERPVRTIGVAQRMSWASRRQTTRQEDIAYCLLGLFEVNMPLLYGEGARAFLRLQEEIMKDSSDQTLFAWDDCLPEYEEDVVQHGVYSMSGLLASSPAQFARSAKFLPYRDPRLVSTYTMTNEGLRMELPMVTVDATGLSLALLACVRGGSSGEWKNYRFDSNQVEGSSGKLGVLLRPIGSVDEPHFARCRQQKMLVQASGEQERKAKLRTIYVRKRISLALSSGVLSRHGIFIRQKPHPQSGFKLKAVSPRDRWSRTEDFLQAPVVNAVLFFTSPTTASFSVLICIKSSEKDFADWKIECGCQIGMHTRREGVPRAMRGKHTMKTFASLEDERKVIVEVSKARLLGEEIFMLDVDVVPETAGIFELLGNLALWYEPPADEEKGASVNEEKRKVGVIQKTQVFVEYSTNEQPSNSNEAYSSNFVSSTMRNVAYSRDLPAGSHQDQVLPRIGHGGRQCHAYFNNPLLEEYLSLQSAVPVRIAGEEDNDKNKRNKSPPRIEAKKALGFLKKLVS</sequence>
<evidence type="ECO:0008006" key="5">
    <source>
        <dbReference type="Google" id="ProtNLM"/>
    </source>
</evidence>
<keyword evidence="4" id="KW-1185">Reference proteome</keyword>
<evidence type="ECO:0000313" key="3">
    <source>
        <dbReference type="EMBL" id="KAK5090810.1"/>
    </source>
</evidence>
<evidence type="ECO:0000259" key="2">
    <source>
        <dbReference type="Pfam" id="PF26640"/>
    </source>
</evidence>
<dbReference type="InterPro" id="IPR010730">
    <property type="entry name" value="HET"/>
</dbReference>
<dbReference type="Pfam" id="PF26640">
    <property type="entry name" value="DUF8212"/>
    <property type="match status" value="1"/>
</dbReference>
<dbReference type="Proteomes" id="UP001309876">
    <property type="component" value="Unassembled WGS sequence"/>
</dbReference>
<name>A0AAN7YA37_9EURO</name>